<evidence type="ECO:0000313" key="1">
    <source>
        <dbReference type="EMBL" id="KAJ9049844.1"/>
    </source>
</evidence>
<organism evidence="1 2">
    <name type="scientific">Entomophthora muscae</name>
    <dbReference type="NCBI Taxonomy" id="34485"/>
    <lineage>
        <taxon>Eukaryota</taxon>
        <taxon>Fungi</taxon>
        <taxon>Fungi incertae sedis</taxon>
        <taxon>Zoopagomycota</taxon>
        <taxon>Entomophthoromycotina</taxon>
        <taxon>Entomophthoromycetes</taxon>
        <taxon>Entomophthorales</taxon>
        <taxon>Entomophthoraceae</taxon>
        <taxon>Entomophthora</taxon>
    </lineage>
</organism>
<comment type="caution">
    <text evidence="1">The sequence shown here is derived from an EMBL/GenBank/DDBJ whole genome shotgun (WGS) entry which is preliminary data.</text>
</comment>
<sequence>MRGFTVALTSLVAYSLARPIQPTSQAIDSPPQDDLANLDKETRMLFLSAIERLEHPGGRSQDDAPKEVEEHSNYSLGSNQRSDDEDNDLIPVEEKRKANIQETSYTQETEDSEQGISNNQETEESEQGISNNQETEYSGQGTSDDQEIDDEADTEDDTYDNDTSDNGTSDNEIMPRSINEGDDPNKVSDIQFLKEAVTDLEEFEKSKSQTL</sequence>
<reference evidence="1" key="1">
    <citation type="submission" date="2022-04" db="EMBL/GenBank/DDBJ databases">
        <title>Genome of the entomopathogenic fungus Entomophthora muscae.</title>
        <authorList>
            <person name="Elya C."/>
            <person name="Lovett B.R."/>
            <person name="Lee E."/>
            <person name="Macias A.M."/>
            <person name="Hajek A.E."/>
            <person name="De Bivort B.L."/>
            <person name="Kasson M.T."/>
            <person name="De Fine Licht H.H."/>
            <person name="Stajich J.E."/>
        </authorList>
    </citation>
    <scope>NUCLEOTIDE SEQUENCE</scope>
    <source>
        <strain evidence="1">Berkeley</strain>
    </source>
</reference>
<gene>
    <name evidence="1" type="ORF">DSO57_1020397</name>
</gene>
<dbReference type="EMBL" id="QTSX02007195">
    <property type="protein sequence ID" value="KAJ9049844.1"/>
    <property type="molecule type" value="Genomic_DNA"/>
</dbReference>
<proteinExistence type="predicted"/>
<keyword evidence="2" id="KW-1185">Reference proteome</keyword>
<accession>A0ACC2RII9</accession>
<name>A0ACC2RII9_9FUNG</name>
<protein>
    <submittedName>
        <fullName evidence="1">Uncharacterized protein</fullName>
    </submittedName>
</protein>
<dbReference type="Proteomes" id="UP001165960">
    <property type="component" value="Unassembled WGS sequence"/>
</dbReference>
<evidence type="ECO:0000313" key="2">
    <source>
        <dbReference type="Proteomes" id="UP001165960"/>
    </source>
</evidence>